<keyword evidence="3 4" id="KW-0408">Iron</keyword>
<dbReference type="Proteomes" id="UP001062165">
    <property type="component" value="Chromosome"/>
</dbReference>
<keyword evidence="7" id="KW-1185">Reference proteome</keyword>
<dbReference type="SUPFAM" id="SSF46626">
    <property type="entry name" value="Cytochrome c"/>
    <property type="match status" value="1"/>
</dbReference>
<dbReference type="Pfam" id="PF06537">
    <property type="entry name" value="DHOR"/>
    <property type="match status" value="1"/>
</dbReference>
<dbReference type="Gene3D" id="1.10.760.10">
    <property type="entry name" value="Cytochrome c-like domain"/>
    <property type="match status" value="1"/>
</dbReference>
<dbReference type="InterPro" id="IPR009056">
    <property type="entry name" value="Cyt_c-like_dom"/>
</dbReference>
<reference evidence="6" key="1">
    <citation type="submission" date="2022-10" db="EMBL/GenBank/DDBJ databases">
        <title>Comparative genomics and taxonomic characterization of three novel marine species of genus Reichenbachiella exhibiting antioxidant and polysaccharide degradation activities.</title>
        <authorList>
            <person name="Muhammad N."/>
            <person name="Lee Y.-J."/>
            <person name="Ko J."/>
            <person name="Kim S.-G."/>
        </authorList>
    </citation>
    <scope>NUCLEOTIDE SEQUENCE</scope>
    <source>
        <strain evidence="6">Wsw4-B4</strain>
    </source>
</reference>
<evidence type="ECO:0000256" key="2">
    <source>
        <dbReference type="ARBA" id="ARBA00022723"/>
    </source>
</evidence>
<accession>A0ABY6CUP7</accession>
<protein>
    <submittedName>
        <fullName evidence="6">Thiol oxidoreductase</fullName>
    </submittedName>
</protein>
<evidence type="ECO:0000313" key="7">
    <source>
        <dbReference type="Proteomes" id="UP001062165"/>
    </source>
</evidence>
<evidence type="ECO:0000256" key="1">
    <source>
        <dbReference type="ARBA" id="ARBA00022617"/>
    </source>
</evidence>
<dbReference type="InterPro" id="IPR036909">
    <property type="entry name" value="Cyt_c-like_dom_sf"/>
</dbReference>
<dbReference type="InterPro" id="IPR051395">
    <property type="entry name" value="Cytochrome_c_Peroxidase/MauG"/>
</dbReference>
<evidence type="ECO:0000256" key="4">
    <source>
        <dbReference type="PROSITE-ProRule" id="PRU00433"/>
    </source>
</evidence>
<evidence type="ECO:0000256" key="3">
    <source>
        <dbReference type="ARBA" id="ARBA00023004"/>
    </source>
</evidence>
<feature type="domain" description="Cytochrome c" evidence="5">
    <location>
        <begin position="273"/>
        <end position="405"/>
    </location>
</feature>
<dbReference type="PROSITE" id="PS51257">
    <property type="entry name" value="PROKAR_LIPOPROTEIN"/>
    <property type="match status" value="1"/>
</dbReference>
<dbReference type="RefSeq" id="WP_263049388.1">
    <property type="nucleotide sequence ID" value="NZ_CP106735.1"/>
</dbReference>
<name>A0ABY6CUP7_9BACT</name>
<organism evidence="6 7">
    <name type="scientific">Reichenbachiella carrageenanivorans</name>
    <dbReference type="NCBI Taxonomy" id="2979869"/>
    <lineage>
        <taxon>Bacteria</taxon>
        <taxon>Pseudomonadati</taxon>
        <taxon>Bacteroidota</taxon>
        <taxon>Cytophagia</taxon>
        <taxon>Cytophagales</taxon>
        <taxon>Reichenbachiellaceae</taxon>
        <taxon>Reichenbachiella</taxon>
    </lineage>
</organism>
<dbReference type="PANTHER" id="PTHR30600:SF4">
    <property type="entry name" value="CYTOCHROME C DOMAIN-CONTAINING PROTEIN"/>
    <property type="match status" value="1"/>
</dbReference>
<keyword evidence="2 4" id="KW-0479">Metal-binding</keyword>
<gene>
    <name evidence="6" type="ORF">N7E81_09695</name>
</gene>
<dbReference type="EMBL" id="CP106735">
    <property type="protein sequence ID" value="UXX77641.1"/>
    <property type="molecule type" value="Genomic_DNA"/>
</dbReference>
<dbReference type="PANTHER" id="PTHR30600">
    <property type="entry name" value="CYTOCHROME C PEROXIDASE-RELATED"/>
    <property type="match status" value="1"/>
</dbReference>
<proteinExistence type="predicted"/>
<evidence type="ECO:0000313" key="6">
    <source>
        <dbReference type="EMBL" id="UXX77641.1"/>
    </source>
</evidence>
<dbReference type="PROSITE" id="PS51007">
    <property type="entry name" value="CYTC"/>
    <property type="match status" value="1"/>
</dbReference>
<sequence>MKKILLLGLMWGMLLQGCEELLPSAPASNEILDGPIEGLSAAQMHTFLAGDEAFSEVFVPESGLGPYFVTSSCVTCHPGDGKGHPSSGLTRFGKFTNGSFDHMLAQGGPQLQNHAIPGFEAETIPAEATGITVFLAPAVTGMGLLEAVPDADILAKADPNDLDSDGISGEPNYIIPPVFFKPKTHHLANAGRYIGRFGKKAGAIDLLMQTVGAYKQDMGITSDFDLEDPINFNDSEIAIGQVGDPEVSASTVNQVVFYLQTLKPPLRRKAEDSDVIEGEMLFEQIGCATCHLPTMTSGPHAVEALAYKTFHPYTDLLMHDMGTDLDDGYTEGTAITSEWKTPALWGLGLSKNAQGGLYFLMHDGRAGSIEEAIMMHGGEAAAAAEKFEALAQADRDFVVRFLESL</sequence>
<keyword evidence="1 4" id="KW-0349">Heme</keyword>
<dbReference type="InterPro" id="IPR010538">
    <property type="entry name" value="DHOR"/>
</dbReference>
<evidence type="ECO:0000259" key="5">
    <source>
        <dbReference type="PROSITE" id="PS51007"/>
    </source>
</evidence>